<protein>
    <submittedName>
        <fullName evidence="2">Uncharacterized protein</fullName>
    </submittedName>
</protein>
<keyword evidence="3" id="KW-1185">Reference proteome</keyword>
<feature type="transmembrane region" description="Helical" evidence="1">
    <location>
        <begin position="12"/>
        <end position="33"/>
    </location>
</feature>
<sequence length="61" mass="6578">MSALFFLDNTAMLILLGVPAAAVFAAGLIYNLLFVRCPHCGYHPGKIMGVKCPHCGKNLEE</sequence>
<evidence type="ECO:0000313" key="2">
    <source>
        <dbReference type="EMBL" id="EWM52531.1"/>
    </source>
</evidence>
<dbReference type="PATRIC" id="fig|1341157.4.peg.2907"/>
<dbReference type="Proteomes" id="UP000019365">
    <property type="component" value="Unassembled WGS sequence"/>
</dbReference>
<gene>
    <name evidence="2" type="ORF">RF007C_08315</name>
</gene>
<reference evidence="2 3" key="1">
    <citation type="journal article" date="2014" name="PLoS ONE">
        <title>Rumen cellulosomics: divergent fiber-degrading strategies revealed by comparative genome-wide analysis of six ruminococcal strains.</title>
        <authorList>
            <person name="Dassa B."/>
            <person name="Borovok I."/>
            <person name="Ruimy-Israeli V."/>
            <person name="Lamed R."/>
            <person name="Flint H.J."/>
            <person name="Duncan S.H."/>
            <person name="Henrissat B."/>
            <person name="Coutinho P."/>
            <person name="Morrison M."/>
            <person name="Mosoni P."/>
            <person name="Yeoman C.J."/>
            <person name="White B.A."/>
            <person name="Bayer E.A."/>
        </authorList>
    </citation>
    <scope>NUCLEOTIDE SEQUENCE [LARGE SCALE GENOMIC DNA]</scope>
    <source>
        <strain evidence="2 3">007c</strain>
    </source>
</reference>
<dbReference type="OrthoDB" id="2086161at2"/>
<keyword evidence="1" id="KW-0812">Transmembrane</keyword>
<dbReference type="RefSeq" id="WP_037301030.1">
    <property type="nucleotide sequence ID" value="NZ_ATAX01000035.1"/>
</dbReference>
<comment type="caution">
    <text evidence="2">The sequence shown here is derived from an EMBL/GenBank/DDBJ whole genome shotgun (WGS) entry which is preliminary data.</text>
</comment>
<proteinExistence type="predicted"/>
<keyword evidence="1" id="KW-1133">Transmembrane helix</keyword>
<organism evidence="2 3">
    <name type="scientific">Ruminococcus flavefaciens 007c</name>
    <dbReference type="NCBI Taxonomy" id="1341157"/>
    <lineage>
        <taxon>Bacteria</taxon>
        <taxon>Bacillati</taxon>
        <taxon>Bacillota</taxon>
        <taxon>Clostridia</taxon>
        <taxon>Eubacteriales</taxon>
        <taxon>Oscillospiraceae</taxon>
        <taxon>Ruminococcus</taxon>
    </lineage>
</organism>
<name>W7UBQ8_RUMFL</name>
<evidence type="ECO:0000256" key="1">
    <source>
        <dbReference type="SAM" id="Phobius"/>
    </source>
</evidence>
<dbReference type="EMBL" id="ATAX01000035">
    <property type="protein sequence ID" value="EWM52531.1"/>
    <property type="molecule type" value="Genomic_DNA"/>
</dbReference>
<accession>W7UBQ8</accession>
<keyword evidence="1" id="KW-0472">Membrane</keyword>
<evidence type="ECO:0000313" key="3">
    <source>
        <dbReference type="Proteomes" id="UP000019365"/>
    </source>
</evidence>
<dbReference type="AlphaFoldDB" id="W7UBQ8"/>